<organism evidence="1 2">
    <name type="scientific">Aphis craccivora</name>
    <name type="common">Cowpea aphid</name>
    <dbReference type="NCBI Taxonomy" id="307492"/>
    <lineage>
        <taxon>Eukaryota</taxon>
        <taxon>Metazoa</taxon>
        <taxon>Ecdysozoa</taxon>
        <taxon>Arthropoda</taxon>
        <taxon>Hexapoda</taxon>
        <taxon>Insecta</taxon>
        <taxon>Pterygota</taxon>
        <taxon>Neoptera</taxon>
        <taxon>Paraneoptera</taxon>
        <taxon>Hemiptera</taxon>
        <taxon>Sternorrhyncha</taxon>
        <taxon>Aphidomorpha</taxon>
        <taxon>Aphidoidea</taxon>
        <taxon>Aphididae</taxon>
        <taxon>Aphidini</taxon>
        <taxon>Aphis</taxon>
        <taxon>Aphis</taxon>
    </lineage>
</organism>
<dbReference type="OrthoDB" id="6623114at2759"/>
<dbReference type="EMBL" id="VUJU01007086">
    <property type="protein sequence ID" value="KAF0746767.1"/>
    <property type="molecule type" value="Genomic_DNA"/>
</dbReference>
<evidence type="ECO:0000313" key="1">
    <source>
        <dbReference type="EMBL" id="KAF0746767.1"/>
    </source>
</evidence>
<dbReference type="Proteomes" id="UP000478052">
    <property type="component" value="Unassembled WGS sequence"/>
</dbReference>
<proteinExistence type="predicted"/>
<comment type="caution">
    <text evidence="1">The sequence shown here is derived from an EMBL/GenBank/DDBJ whole genome shotgun (WGS) entry which is preliminary data.</text>
</comment>
<name>A0A6G0Y038_APHCR</name>
<gene>
    <name evidence="1" type="ORF">FWK35_00030944</name>
</gene>
<feature type="non-terminal residue" evidence="1">
    <location>
        <position position="58"/>
    </location>
</feature>
<keyword evidence="2" id="KW-1185">Reference proteome</keyword>
<accession>A0A6G0Y038</accession>
<evidence type="ECO:0000313" key="2">
    <source>
        <dbReference type="Proteomes" id="UP000478052"/>
    </source>
</evidence>
<protein>
    <submittedName>
        <fullName evidence="1">Uncharacterized protein</fullName>
    </submittedName>
</protein>
<sequence length="58" mass="6862">MSFRKHESYALKRRAQKNRKDYETNISKLSNFFQPIKNLSVGPKMTEVVQEIDTNTNE</sequence>
<reference evidence="1 2" key="1">
    <citation type="submission" date="2019-08" db="EMBL/GenBank/DDBJ databases">
        <title>Whole genome of Aphis craccivora.</title>
        <authorList>
            <person name="Voronova N.V."/>
            <person name="Shulinski R.S."/>
            <person name="Bandarenka Y.V."/>
            <person name="Zhorov D.G."/>
            <person name="Warner D."/>
        </authorList>
    </citation>
    <scope>NUCLEOTIDE SEQUENCE [LARGE SCALE GENOMIC DNA]</scope>
    <source>
        <strain evidence="1">180601</strain>
        <tissue evidence="1">Whole Body</tissue>
    </source>
</reference>
<dbReference type="AlphaFoldDB" id="A0A6G0Y038"/>